<dbReference type="Gene3D" id="2.60.120.10">
    <property type="entry name" value="Jelly Rolls"/>
    <property type="match status" value="1"/>
</dbReference>
<evidence type="ECO:0008006" key="3">
    <source>
        <dbReference type="Google" id="ProtNLM"/>
    </source>
</evidence>
<evidence type="ECO:0000313" key="2">
    <source>
        <dbReference type="Proteomes" id="UP000596427"/>
    </source>
</evidence>
<protein>
    <recommendedName>
        <fullName evidence="3">Cupin domain-containing protein</fullName>
    </recommendedName>
</protein>
<organism evidence="1 2">
    <name type="scientific">Xanthobacter dioxanivorans</name>
    <dbReference type="NCBI Taxonomy" id="2528964"/>
    <lineage>
        <taxon>Bacteria</taxon>
        <taxon>Pseudomonadati</taxon>
        <taxon>Pseudomonadota</taxon>
        <taxon>Alphaproteobacteria</taxon>
        <taxon>Hyphomicrobiales</taxon>
        <taxon>Xanthobacteraceae</taxon>
        <taxon>Xanthobacter</taxon>
    </lineage>
</organism>
<evidence type="ECO:0000313" key="1">
    <source>
        <dbReference type="EMBL" id="QRG05352.1"/>
    </source>
</evidence>
<dbReference type="SUPFAM" id="SSF51182">
    <property type="entry name" value="RmlC-like cupins"/>
    <property type="match status" value="1"/>
</dbReference>
<dbReference type="InterPro" id="IPR011051">
    <property type="entry name" value="RmlC_Cupin_sf"/>
</dbReference>
<gene>
    <name evidence="1" type="ORF">EZH22_19990</name>
</gene>
<dbReference type="Proteomes" id="UP000596427">
    <property type="component" value="Chromosome"/>
</dbReference>
<name>A0A974PKN8_9HYPH</name>
<reference evidence="1 2" key="1">
    <citation type="submission" date="2020-10" db="EMBL/GenBank/DDBJ databases">
        <title>Degradation of 1,4-Dioxane by Xanthobacter sp. YN2, via a Novel Group-2 Soluble Di-Iron Monooxygenase.</title>
        <authorList>
            <person name="Ma F."/>
            <person name="Wang Y."/>
            <person name="Yang J."/>
            <person name="Guo H."/>
            <person name="Su D."/>
            <person name="Yu L."/>
        </authorList>
    </citation>
    <scope>NUCLEOTIDE SEQUENCE [LARGE SCALE GENOMIC DNA]</scope>
    <source>
        <strain evidence="1 2">YN2</strain>
    </source>
</reference>
<dbReference type="KEGG" id="xdi:EZH22_19990"/>
<dbReference type="AlphaFoldDB" id="A0A974PKN8"/>
<dbReference type="InterPro" id="IPR014710">
    <property type="entry name" value="RmlC-like_jellyroll"/>
</dbReference>
<dbReference type="EMBL" id="CP063362">
    <property type="protein sequence ID" value="QRG05352.1"/>
    <property type="molecule type" value="Genomic_DNA"/>
</dbReference>
<proteinExistence type="predicted"/>
<dbReference type="RefSeq" id="WP_203192218.1">
    <property type="nucleotide sequence ID" value="NZ_CP063362.1"/>
</dbReference>
<sequence>MGKHIITNWPAAPAAWPAALQAELVARSGDGRVGSRLVSQTDRVRVWMITLAPGERIAFHTHVLDYFWTCTTGGAARSHYSDGRTVDVTYTPGETRHMTFDAGAFMIHDLENTGPETIVFTTVEFLDSANAPLPLPADVLEATSAAA</sequence>
<accession>A0A974PKN8</accession>
<keyword evidence="2" id="KW-1185">Reference proteome</keyword>